<sequence length="154" mass="16910">MSTINVIFTHAVHGNKVGTMVKVKGGYARNFLIPMNYAVYATPKAVQQFEEQRAALELKAQEQRKIALERAEVMKVASVILSCKAGNDGKLYGSVSKTDISEAISSSLGFDVEPVQIIMHQKLNMIGTYSIAISLYEDVEVNLTVNVQSIAEEK</sequence>
<evidence type="ECO:0000313" key="11">
    <source>
        <dbReference type="Proteomes" id="UP001325140"/>
    </source>
</evidence>
<keyword evidence="5 7" id="KW-0687">Ribonucleoprotein</keyword>
<evidence type="ECO:0000259" key="8">
    <source>
        <dbReference type="Pfam" id="PF01281"/>
    </source>
</evidence>
<dbReference type="InterPro" id="IPR036935">
    <property type="entry name" value="Ribosomal_bL9_N_sf"/>
</dbReference>
<evidence type="ECO:0000256" key="7">
    <source>
        <dbReference type="HAMAP-Rule" id="MF_00503"/>
    </source>
</evidence>
<evidence type="ECO:0000256" key="3">
    <source>
        <dbReference type="ARBA" id="ARBA00022884"/>
    </source>
</evidence>
<evidence type="ECO:0000256" key="2">
    <source>
        <dbReference type="ARBA" id="ARBA00022730"/>
    </source>
</evidence>
<dbReference type="RefSeq" id="WP_323722304.1">
    <property type="nucleotide sequence ID" value="NZ_CP110343.1"/>
</dbReference>
<keyword evidence="2 7" id="KW-0699">rRNA-binding</keyword>
<dbReference type="SUPFAM" id="SSF55658">
    <property type="entry name" value="L9 N-domain-like"/>
    <property type="match status" value="1"/>
</dbReference>
<reference evidence="10" key="1">
    <citation type="submission" date="2022-10" db="EMBL/GenBank/DDBJ databases">
        <title>Host association and intracellularity evolved multiple times independently in the Rickettsiales.</title>
        <authorList>
            <person name="Castelli M."/>
            <person name="Nardi T."/>
            <person name="Gammuto L."/>
            <person name="Bellinzona G."/>
            <person name="Sabaneyeva E."/>
            <person name="Potekhin A."/>
            <person name="Serra V."/>
            <person name="Petroni G."/>
            <person name="Sassera D."/>
        </authorList>
    </citation>
    <scope>NUCLEOTIDE SEQUENCE [LARGE SCALE GENOMIC DNA]</scope>
    <source>
        <strain evidence="10">US_Bl 11III1</strain>
    </source>
</reference>
<dbReference type="InterPro" id="IPR020594">
    <property type="entry name" value="Ribosomal_bL9_bac/chp"/>
</dbReference>
<dbReference type="InterPro" id="IPR020069">
    <property type="entry name" value="Ribosomal_bL9_C"/>
</dbReference>
<dbReference type="HAMAP" id="MF_00503">
    <property type="entry name" value="Ribosomal_bL9"/>
    <property type="match status" value="1"/>
</dbReference>
<dbReference type="InterPro" id="IPR036791">
    <property type="entry name" value="Ribosomal_bL9_C_sf"/>
</dbReference>
<dbReference type="InterPro" id="IPR009027">
    <property type="entry name" value="Ribosomal_bL9/RNase_H1_N"/>
</dbReference>
<evidence type="ECO:0000313" key="10">
    <source>
        <dbReference type="EMBL" id="WPX97648.1"/>
    </source>
</evidence>
<evidence type="ECO:0000256" key="5">
    <source>
        <dbReference type="ARBA" id="ARBA00023274"/>
    </source>
</evidence>
<dbReference type="SUPFAM" id="SSF55653">
    <property type="entry name" value="Ribosomal protein L9 C-domain"/>
    <property type="match status" value="1"/>
</dbReference>
<feature type="domain" description="Ribosomal protein L9" evidence="8">
    <location>
        <begin position="5"/>
        <end position="49"/>
    </location>
</feature>
<dbReference type="EMBL" id="CP110343">
    <property type="protein sequence ID" value="WPX97648.1"/>
    <property type="molecule type" value="Genomic_DNA"/>
</dbReference>
<evidence type="ECO:0000256" key="4">
    <source>
        <dbReference type="ARBA" id="ARBA00022980"/>
    </source>
</evidence>
<keyword evidence="4 7" id="KW-0689">Ribosomal protein</keyword>
<comment type="function">
    <text evidence="7">Binds to the 23S rRNA.</text>
</comment>
<name>A0ABZ0USH2_9RICK</name>
<keyword evidence="3 7" id="KW-0694">RNA-binding</keyword>
<dbReference type="Gene3D" id="3.40.5.10">
    <property type="entry name" value="Ribosomal protein L9, N-terminal domain"/>
    <property type="match status" value="1"/>
</dbReference>
<dbReference type="NCBIfam" id="TIGR00158">
    <property type="entry name" value="L9"/>
    <property type="match status" value="1"/>
</dbReference>
<dbReference type="Pfam" id="PF03948">
    <property type="entry name" value="Ribosomal_L9_C"/>
    <property type="match status" value="1"/>
</dbReference>
<gene>
    <name evidence="7" type="primary">rplI</name>
    <name evidence="10" type="ORF">Fokcrypt_00157</name>
</gene>
<dbReference type="InterPro" id="IPR000244">
    <property type="entry name" value="Ribosomal_bL9"/>
</dbReference>
<feature type="domain" description="Large ribosomal subunit protein bL9 C-terminal" evidence="9">
    <location>
        <begin position="67"/>
        <end position="148"/>
    </location>
</feature>
<dbReference type="Proteomes" id="UP001325140">
    <property type="component" value="Chromosome"/>
</dbReference>
<dbReference type="GO" id="GO:0005840">
    <property type="term" value="C:ribosome"/>
    <property type="evidence" value="ECO:0007669"/>
    <property type="project" value="UniProtKB-KW"/>
</dbReference>
<dbReference type="Pfam" id="PF01281">
    <property type="entry name" value="Ribosomal_L9_N"/>
    <property type="match status" value="1"/>
</dbReference>
<evidence type="ECO:0000256" key="6">
    <source>
        <dbReference type="ARBA" id="ARBA00035292"/>
    </source>
</evidence>
<dbReference type="PANTHER" id="PTHR21368">
    <property type="entry name" value="50S RIBOSOMAL PROTEIN L9"/>
    <property type="match status" value="1"/>
</dbReference>
<dbReference type="Gene3D" id="3.10.430.100">
    <property type="entry name" value="Ribosomal protein L9, C-terminal domain"/>
    <property type="match status" value="1"/>
</dbReference>
<evidence type="ECO:0000256" key="1">
    <source>
        <dbReference type="ARBA" id="ARBA00010605"/>
    </source>
</evidence>
<dbReference type="InterPro" id="IPR020070">
    <property type="entry name" value="Ribosomal_bL9_N"/>
</dbReference>
<evidence type="ECO:0000259" key="9">
    <source>
        <dbReference type="Pfam" id="PF03948"/>
    </source>
</evidence>
<proteinExistence type="inferred from homology"/>
<comment type="similarity">
    <text evidence="1 7">Belongs to the bacterial ribosomal protein bL9 family.</text>
</comment>
<organism evidence="10 11">
    <name type="scientific">Candidatus Fokinia crypta</name>
    <dbReference type="NCBI Taxonomy" id="1920990"/>
    <lineage>
        <taxon>Bacteria</taxon>
        <taxon>Pseudomonadati</taxon>
        <taxon>Pseudomonadota</taxon>
        <taxon>Alphaproteobacteria</taxon>
        <taxon>Rickettsiales</taxon>
        <taxon>Candidatus Midichloriaceae</taxon>
        <taxon>Candidatus Fokinia</taxon>
    </lineage>
</organism>
<protein>
    <recommendedName>
        <fullName evidence="6 7">Large ribosomal subunit protein bL9</fullName>
    </recommendedName>
</protein>
<accession>A0ABZ0USH2</accession>
<keyword evidence="11" id="KW-1185">Reference proteome</keyword>